<evidence type="ECO:0000313" key="2">
    <source>
        <dbReference type="Proteomes" id="UP000694920"/>
    </source>
</evidence>
<accession>A0AAJ7BRF3</accession>
<gene>
    <name evidence="3" type="primary">LOC107266506</name>
</gene>
<sequence length="499" mass="59949">MPGKDKCITKEIISLKKPSALDKVIDIVPKPQGAIPNFGLPKWKVMPLESKIPMIPGPKNAYCFTRRKLGKRLWLRTQTTDFDLTDPYNYEINFPYDILHDEYLKSTLSRPKNIKHLIKLGFITEDLDAKCSLKDYNVYRRYLKKLHNDSINKELKLKAELNDERRALQLAEERVNNYIERLNEQEKKNEVRNEARERLRLEEQSRIRKQKENLVKVMQRCTLIAITKKEAALRRLEKSRAKSEHIQQKRMAAAEIERQRIIKTIIQWKHSEHERKKAVKQRLIEERERKLKSVEEKWERRQEHQQKQMHREQFLMNCLQEERRIFIEEYNKKVERHRNKIQSCLKKQKRFRKCYAARTISEHKRRICCRIPNQKKQRQHNEDKGYKNALCLPKLQSSRIDDRIAKIRDKIEKERKGEVKPQKTKLKQYKTITTSKKKFSKKEKNVLEKKEALSELEQDHNILLNLTKLEEFASQPLPLPMTKDKCKCKKISEMKNTVK</sequence>
<keyword evidence="1" id="KW-0175">Coiled coil</keyword>
<dbReference type="KEGG" id="ccin:107266506"/>
<dbReference type="RefSeq" id="XP_015592557.2">
    <property type="nucleotide sequence ID" value="XM_015737071.2"/>
</dbReference>
<evidence type="ECO:0000256" key="1">
    <source>
        <dbReference type="SAM" id="Coils"/>
    </source>
</evidence>
<evidence type="ECO:0000313" key="3">
    <source>
        <dbReference type="RefSeq" id="XP_015592557.2"/>
    </source>
</evidence>
<reference evidence="3" key="1">
    <citation type="submission" date="2025-08" db="UniProtKB">
        <authorList>
            <consortium name="RefSeq"/>
        </authorList>
    </citation>
    <scope>IDENTIFICATION</scope>
</reference>
<name>A0AAJ7BRF3_CEPCN</name>
<organism evidence="2 3">
    <name type="scientific">Cephus cinctus</name>
    <name type="common">Wheat stem sawfly</name>
    <dbReference type="NCBI Taxonomy" id="211228"/>
    <lineage>
        <taxon>Eukaryota</taxon>
        <taxon>Metazoa</taxon>
        <taxon>Ecdysozoa</taxon>
        <taxon>Arthropoda</taxon>
        <taxon>Hexapoda</taxon>
        <taxon>Insecta</taxon>
        <taxon>Pterygota</taxon>
        <taxon>Neoptera</taxon>
        <taxon>Endopterygota</taxon>
        <taxon>Hymenoptera</taxon>
        <taxon>Cephoidea</taxon>
        <taxon>Cephidae</taxon>
        <taxon>Cephus</taxon>
    </lineage>
</organism>
<dbReference type="AlphaFoldDB" id="A0AAJ7BRF3"/>
<proteinExistence type="predicted"/>
<keyword evidence="2" id="KW-1185">Reference proteome</keyword>
<protein>
    <submittedName>
        <fullName evidence="3">Trichohyalin</fullName>
    </submittedName>
</protein>
<feature type="coiled-coil region" evidence="1">
    <location>
        <begin position="151"/>
        <end position="249"/>
    </location>
</feature>
<dbReference type="Proteomes" id="UP000694920">
    <property type="component" value="Unplaced"/>
</dbReference>
<dbReference type="GeneID" id="107266506"/>